<accession>A0A382WD21</accession>
<sequence>MKSRRILLILFVLAICSGQQNRLFWDGRDWNRIAKTVDHNPENIFRIKKAYLDGALDGRLYGYLKTWSKDHFLADDIFGETVDLLTTRELIKNLDHIYDDPLNGYVPVPSAIVIANMYAERVPIIHIEGYIVAT</sequence>
<dbReference type="AlphaFoldDB" id="A0A382WD21"/>
<gene>
    <name evidence="1" type="ORF">METZ01_LOCUS409581</name>
</gene>
<protein>
    <recommendedName>
        <fullName evidence="2">Death domain-containing protein</fullName>
    </recommendedName>
</protein>
<proteinExistence type="predicted"/>
<evidence type="ECO:0008006" key="2">
    <source>
        <dbReference type="Google" id="ProtNLM"/>
    </source>
</evidence>
<name>A0A382WD21_9ZZZZ</name>
<dbReference type="EMBL" id="UINC01158921">
    <property type="protein sequence ID" value="SVD56727.1"/>
    <property type="molecule type" value="Genomic_DNA"/>
</dbReference>
<feature type="non-terminal residue" evidence="1">
    <location>
        <position position="134"/>
    </location>
</feature>
<organism evidence="1">
    <name type="scientific">marine metagenome</name>
    <dbReference type="NCBI Taxonomy" id="408172"/>
    <lineage>
        <taxon>unclassified sequences</taxon>
        <taxon>metagenomes</taxon>
        <taxon>ecological metagenomes</taxon>
    </lineage>
</organism>
<reference evidence="1" key="1">
    <citation type="submission" date="2018-05" db="EMBL/GenBank/DDBJ databases">
        <authorList>
            <person name="Lanie J.A."/>
            <person name="Ng W.-L."/>
            <person name="Kazmierczak K.M."/>
            <person name="Andrzejewski T.M."/>
            <person name="Davidsen T.M."/>
            <person name="Wayne K.J."/>
            <person name="Tettelin H."/>
            <person name="Glass J.I."/>
            <person name="Rusch D."/>
            <person name="Podicherti R."/>
            <person name="Tsui H.-C.T."/>
            <person name="Winkler M.E."/>
        </authorList>
    </citation>
    <scope>NUCLEOTIDE SEQUENCE</scope>
</reference>
<evidence type="ECO:0000313" key="1">
    <source>
        <dbReference type="EMBL" id="SVD56727.1"/>
    </source>
</evidence>